<protein>
    <submittedName>
        <fullName evidence="1">Uncharacterized protein</fullName>
    </submittedName>
</protein>
<accession>A0A7C8I8U2</accession>
<proteinExistence type="predicted"/>
<evidence type="ECO:0000313" key="2">
    <source>
        <dbReference type="Proteomes" id="UP000481861"/>
    </source>
</evidence>
<dbReference type="EMBL" id="JAADJZ010000010">
    <property type="protein sequence ID" value="KAF2872186.1"/>
    <property type="molecule type" value="Genomic_DNA"/>
</dbReference>
<gene>
    <name evidence="1" type="ORF">BDV95DRAFT_492928</name>
</gene>
<dbReference type="Proteomes" id="UP000481861">
    <property type="component" value="Unassembled WGS sequence"/>
</dbReference>
<evidence type="ECO:0000313" key="1">
    <source>
        <dbReference type="EMBL" id="KAF2872186.1"/>
    </source>
</evidence>
<sequence length="68" mass="7563">MSKDTSFRYCVALLLAIQAACWALTLLDLFSPGKPLSLLRTSSDVLSRLFSPGRSSVLLYYNDVCARF</sequence>
<reference evidence="1 2" key="1">
    <citation type="submission" date="2020-01" db="EMBL/GenBank/DDBJ databases">
        <authorList>
            <consortium name="DOE Joint Genome Institute"/>
            <person name="Haridas S."/>
            <person name="Albert R."/>
            <person name="Binder M."/>
            <person name="Bloem J."/>
            <person name="Labutti K."/>
            <person name="Salamov A."/>
            <person name="Andreopoulos B."/>
            <person name="Baker S.E."/>
            <person name="Barry K."/>
            <person name="Bills G."/>
            <person name="Bluhm B.H."/>
            <person name="Cannon C."/>
            <person name="Castanera R."/>
            <person name="Culley D.E."/>
            <person name="Daum C."/>
            <person name="Ezra D."/>
            <person name="Gonzalez J.B."/>
            <person name="Henrissat B."/>
            <person name="Kuo A."/>
            <person name="Liang C."/>
            <person name="Lipzen A."/>
            <person name="Lutzoni F."/>
            <person name="Magnuson J."/>
            <person name="Mondo S."/>
            <person name="Nolan M."/>
            <person name="Ohm R."/>
            <person name="Pangilinan J."/>
            <person name="Park H.-J.H."/>
            <person name="Ramirez L."/>
            <person name="Alfaro M."/>
            <person name="Sun H."/>
            <person name="Tritt A."/>
            <person name="Yoshinaga Y."/>
            <person name="Zwiers L.-H.L."/>
            <person name="Turgeon B.G."/>
            <person name="Goodwin S.B."/>
            <person name="Spatafora J.W."/>
            <person name="Crous P.W."/>
            <person name="Grigoriev I.V."/>
        </authorList>
    </citation>
    <scope>NUCLEOTIDE SEQUENCE [LARGE SCALE GENOMIC DNA]</scope>
    <source>
        <strain evidence="1 2">CBS 611.86</strain>
    </source>
</reference>
<name>A0A7C8I8U2_9PLEO</name>
<organism evidence="1 2">
    <name type="scientific">Massariosphaeria phaeospora</name>
    <dbReference type="NCBI Taxonomy" id="100035"/>
    <lineage>
        <taxon>Eukaryota</taxon>
        <taxon>Fungi</taxon>
        <taxon>Dikarya</taxon>
        <taxon>Ascomycota</taxon>
        <taxon>Pezizomycotina</taxon>
        <taxon>Dothideomycetes</taxon>
        <taxon>Pleosporomycetidae</taxon>
        <taxon>Pleosporales</taxon>
        <taxon>Pleosporales incertae sedis</taxon>
        <taxon>Massariosphaeria</taxon>
    </lineage>
</organism>
<dbReference type="AlphaFoldDB" id="A0A7C8I8U2"/>
<keyword evidence="2" id="KW-1185">Reference proteome</keyword>
<comment type="caution">
    <text evidence="1">The sequence shown here is derived from an EMBL/GenBank/DDBJ whole genome shotgun (WGS) entry which is preliminary data.</text>
</comment>
<dbReference type="OrthoDB" id="3744583at2759"/>